<dbReference type="AlphaFoldDB" id="A0A1X2G2R7"/>
<dbReference type="Proteomes" id="UP000242146">
    <property type="component" value="Unassembled WGS sequence"/>
</dbReference>
<sequence length="599" mass="68741">MVAKNKLSAADTFIKNVVEKPQVFFDNNPKLVEQSIALTKHFYDSAKEHETESFSPFTELLTEGFDHDQIWEELCTQNEPFITFCESSLSQFAKLSHWTDDQRSDSPASDQSEDEAMYDVPADDSDMQASEDDVAMDDLDEDLDDSDEQDDEDELEMDEEDADEQEEDQDESDAPNKASEVDDEFFNLESFNKWTEEQEELDMMSDHEDDDDEIDYDNDLDGMDDDDDELLQAADLTYKDFFVAPKKRKNAGPRKQVSFKPDDNEDDMEDAGLEDDEASGDEDDLPTKTRNLFDDEEELDQVGQEKSKFQRQQDRIQEQIDQFEQENIEGRHWTLKGEASAKARPINSLLEEDLEFDHSAKPVPVITQDVTNALEDLIKLRIKENNFDDVERKQDPTLRPFLPSKRVELQDTASKKSLAELYEDEYVKTTTSNASNEKDEALAKEHEEIKSMFQTLCYKLDALSNFHFTPKQAQPELTVVSNAASISMEEVIPVNVSDATLLAPEEVYDKPAVDVKDRSEMDQAERKRARKVKKVQKRKDRALKEKERQLLHPNAKVNDRQAKTNAVKELMGQKNVTMIGKDGKQMKKDKKIASASLFS</sequence>
<keyword evidence="2 7" id="KW-0690">Ribosome biogenesis</keyword>
<feature type="compositionally biased region" description="Acidic residues" evidence="9">
    <location>
        <begin position="263"/>
        <end position="284"/>
    </location>
</feature>
<evidence type="ECO:0000256" key="5">
    <source>
        <dbReference type="ARBA" id="ARBA00023274"/>
    </source>
</evidence>
<keyword evidence="11" id="KW-1185">Reference proteome</keyword>
<dbReference type="GO" id="GO:0034457">
    <property type="term" value="C:Mpp10 complex"/>
    <property type="evidence" value="ECO:0007669"/>
    <property type="project" value="UniProtKB-UniRule"/>
</dbReference>
<evidence type="ECO:0000313" key="10">
    <source>
        <dbReference type="EMBL" id="ORX43085.1"/>
    </source>
</evidence>
<feature type="coiled-coil region" evidence="8">
    <location>
        <begin position="299"/>
        <end position="326"/>
    </location>
</feature>
<dbReference type="GO" id="GO:0006364">
    <property type="term" value="P:rRNA processing"/>
    <property type="evidence" value="ECO:0007669"/>
    <property type="project" value="UniProtKB-KW"/>
</dbReference>
<dbReference type="PANTHER" id="PTHR17039:SF0">
    <property type="entry name" value="U3 SMALL NUCLEOLAR RIBONUCLEOPROTEIN PROTEIN MPP10"/>
    <property type="match status" value="1"/>
</dbReference>
<evidence type="ECO:0000313" key="11">
    <source>
        <dbReference type="Proteomes" id="UP000242146"/>
    </source>
</evidence>
<evidence type="ECO:0000256" key="3">
    <source>
        <dbReference type="ARBA" id="ARBA00022552"/>
    </source>
</evidence>
<accession>A0A1X2G2R7</accession>
<feature type="region of interest" description="Disordered" evidence="9">
    <location>
        <begin position="139"/>
        <end position="228"/>
    </location>
</feature>
<comment type="function">
    <text evidence="7">Involved in nucleolar processing of pre-18S ribosomal RNA.</text>
</comment>
<evidence type="ECO:0000256" key="7">
    <source>
        <dbReference type="PIRNR" id="PIRNR017300"/>
    </source>
</evidence>
<dbReference type="PANTHER" id="PTHR17039">
    <property type="entry name" value="U3 SMALL NUCLEOLAR RIBONUCLEOPROTEIN PROTEIN MPP10"/>
    <property type="match status" value="1"/>
</dbReference>
<keyword evidence="8" id="KW-0175">Coiled coil</keyword>
<feature type="compositionally biased region" description="Acidic residues" evidence="9">
    <location>
        <begin position="197"/>
        <end position="228"/>
    </location>
</feature>
<dbReference type="STRING" id="101127.A0A1X2G2R7"/>
<feature type="compositionally biased region" description="Acidic residues" evidence="9">
    <location>
        <begin position="139"/>
        <end position="173"/>
    </location>
</feature>
<dbReference type="OrthoDB" id="445326at2759"/>
<name>A0A1X2G2R7_9FUNG</name>
<dbReference type="Pfam" id="PF04006">
    <property type="entry name" value="Mpp10"/>
    <property type="match status" value="1"/>
</dbReference>
<feature type="region of interest" description="Disordered" evidence="9">
    <location>
        <begin position="243"/>
        <end position="289"/>
    </location>
</feature>
<proteinExistence type="inferred from homology"/>
<evidence type="ECO:0000256" key="2">
    <source>
        <dbReference type="ARBA" id="ARBA00022517"/>
    </source>
</evidence>
<dbReference type="GO" id="GO:0005732">
    <property type="term" value="C:sno(s)RNA-containing ribonucleoprotein complex"/>
    <property type="evidence" value="ECO:0007669"/>
    <property type="project" value="UniProtKB-UniRule"/>
</dbReference>
<keyword evidence="4 7" id="KW-0539">Nucleus</keyword>
<dbReference type="PIRSF" id="PIRSF017300">
    <property type="entry name" value="snoRNP_Mpp10"/>
    <property type="match status" value="1"/>
</dbReference>
<keyword evidence="5 7" id="KW-0687">Ribonucleoprotein</keyword>
<keyword evidence="3 7" id="KW-0698">rRNA processing</keyword>
<dbReference type="InterPro" id="IPR012173">
    <property type="entry name" value="Mpp10"/>
</dbReference>
<evidence type="ECO:0000256" key="6">
    <source>
        <dbReference type="ARBA" id="ARBA00029455"/>
    </source>
</evidence>
<organism evidence="10 11">
    <name type="scientific">Hesseltinella vesiculosa</name>
    <dbReference type="NCBI Taxonomy" id="101127"/>
    <lineage>
        <taxon>Eukaryota</taxon>
        <taxon>Fungi</taxon>
        <taxon>Fungi incertae sedis</taxon>
        <taxon>Mucoromycota</taxon>
        <taxon>Mucoromycotina</taxon>
        <taxon>Mucoromycetes</taxon>
        <taxon>Mucorales</taxon>
        <taxon>Cunninghamellaceae</taxon>
        <taxon>Hesseltinella</taxon>
    </lineage>
</organism>
<comment type="subcellular location">
    <subcellularLocation>
        <location evidence="1 7">Nucleus</location>
        <location evidence="1 7">Nucleolus</location>
    </subcellularLocation>
</comment>
<dbReference type="EMBL" id="MCGT01000058">
    <property type="protein sequence ID" value="ORX43085.1"/>
    <property type="molecule type" value="Genomic_DNA"/>
</dbReference>
<gene>
    <name evidence="10" type="ORF">DM01DRAFT_1340860</name>
</gene>
<comment type="caution">
    <text evidence="10">The sequence shown here is derived from an EMBL/GenBank/DDBJ whole genome shotgun (WGS) entry which is preliminary data.</text>
</comment>
<reference evidence="10 11" key="1">
    <citation type="submission" date="2016-07" db="EMBL/GenBank/DDBJ databases">
        <title>Pervasive Adenine N6-methylation of Active Genes in Fungi.</title>
        <authorList>
            <consortium name="DOE Joint Genome Institute"/>
            <person name="Mondo S.J."/>
            <person name="Dannebaum R.O."/>
            <person name="Kuo R.C."/>
            <person name="Labutti K."/>
            <person name="Haridas S."/>
            <person name="Kuo A."/>
            <person name="Salamov A."/>
            <person name="Ahrendt S.R."/>
            <person name="Lipzen A."/>
            <person name="Sullivan W."/>
            <person name="Andreopoulos W.B."/>
            <person name="Clum A."/>
            <person name="Lindquist E."/>
            <person name="Daum C."/>
            <person name="Ramamoorthy G.K."/>
            <person name="Gryganskyi A."/>
            <person name="Culley D."/>
            <person name="Magnuson J.K."/>
            <person name="James T.Y."/>
            <person name="O'Malley M.A."/>
            <person name="Stajich J.E."/>
            <person name="Spatafora J.W."/>
            <person name="Visel A."/>
            <person name="Grigoriev I.V."/>
        </authorList>
    </citation>
    <scope>NUCLEOTIDE SEQUENCE [LARGE SCALE GENOMIC DNA]</scope>
    <source>
        <strain evidence="10 11">NRRL 3301</strain>
    </source>
</reference>
<comment type="similarity">
    <text evidence="6 7">Belongs to the MPP10 family.</text>
</comment>
<protein>
    <recommendedName>
        <fullName evidence="7">U3 small nucleolar ribonucleoprotein protein MPP10</fullName>
    </recommendedName>
</protein>
<evidence type="ECO:0000256" key="9">
    <source>
        <dbReference type="SAM" id="MobiDB-lite"/>
    </source>
</evidence>
<dbReference type="GO" id="GO:0032040">
    <property type="term" value="C:small-subunit processome"/>
    <property type="evidence" value="ECO:0007669"/>
    <property type="project" value="TreeGrafter"/>
</dbReference>
<evidence type="ECO:0000256" key="8">
    <source>
        <dbReference type="SAM" id="Coils"/>
    </source>
</evidence>
<evidence type="ECO:0000256" key="4">
    <source>
        <dbReference type="ARBA" id="ARBA00023242"/>
    </source>
</evidence>
<evidence type="ECO:0000256" key="1">
    <source>
        <dbReference type="ARBA" id="ARBA00004604"/>
    </source>
</evidence>